<reference evidence="2" key="1">
    <citation type="submission" date="2016-10" db="EMBL/GenBank/DDBJ databases">
        <authorList>
            <person name="Varghese N."/>
            <person name="Submissions S."/>
        </authorList>
    </citation>
    <scope>NUCLEOTIDE SEQUENCE [LARGE SCALE GENOMIC DNA]</scope>
    <source>
        <strain evidence="2">CGMCC 1.6444</strain>
    </source>
</reference>
<name>A0A1H0D960_9GAMM</name>
<sequence length="338" mass="38339">MIVNEKLTKARTILENKPISLNLFFVTREVKDGISKSAKVVDKYCFKAWSVDASPDLDEFFLKNLSKQLDRVVESEGYELEPYEVISDDLPNKLYTYALNNALSFSEVVTDQIIPGSSRSITSLASVKNNLWAYSLKITSPRGCFLMFRKLSKGKVVTDQDQTMKEKISSYFDSSTAELKASLQESITFDDELDCIFIDNEFFVFRKSGFENIVGLEEDFNEAANDVIDIVEATDLIDGVEHIKASLKESRSLLKTLSNIAKKGHHHNLNHEEIKKMKEVLHRFEGKELKSTREGRLLLEDKNDVGYFIKLLNDYYKQGLVSGDVYGTHGGRLLPSGE</sequence>
<dbReference type="STRING" id="419597.SAMN04487957_101321"/>
<dbReference type="AlphaFoldDB" id="A0A1H0D960"/>
<proteinExistence type="predicted"/>
<gene>
    <name evidence="1" type="ORF">SAMN04487957_101321</name>
</gene>
<evidence type="ECO:0008006" key="3">
    <source>
        <dbReference type="Google" id="ProtNLM"/>
    </source>
</evidence>
<dbReference type="Proteomes" id="UP000199075">
    <property type="component" value="Unassembled WGS sequence"/>
</dbReference>
<protein>
    <recommendedName>
        <fullName evidence="3">DUF4868 domain-containing protein</fullName>
    </recommendedName>
</protein>
<evidence type="ECO:0000313" key="2">
    <source>
        <dbReference type="Proteomes" id="UP000199075"/>
    </source>
</evidence>
<dbReference type="InterPro" id="IPR032359">
    <property type="entry name" value="KwaB-like"/>
</dbReference>
<dbReference type="RefSeq" id="WP_176760207.1">
    <property type="nucleotide sequence ID" value="NZ_FNIV01000001.1"/>
</dbReference>
<evidence type="ECO:0000313" key="1">
    <source>
        <dbReference type="EMBL" id="SDN66737.1"/>
    </source>
</evidence>
<dbReference type="Pfam" id="PF16162">
    <property type="entry name" value="KwaB"/>
    <property type="match status" value="1"/>
</dbReference>
<accession>A0A1H0D960</accession>
<dbReference type="EMBL" id="FNIV01000001">
    <property type="protein sequence ID" value="SDN66737.1"/>
    <property type="molecule type" value="Genomic_DNA"/>
</dbReference>
<organism evidence="1 2">
    <name type="scientific">Halomonas shengliensis</name>
    <dbReference type="NCBI Taxonomy" id="419597"/>
    <lineage>
        <taxon>Bacteria</taxon>
        <taxon>Pseudomonadati</taxon>
        <taxon>Pseudomonadota</taxon>
        <taxon>Gammaproteobacteria</taxon>
        <taxon>Oceanospirillales</taxon>
        <taxon>Halomonadaceae</taxon>
        <taxon>Halomonas</taxon>
    </lineage>
</organism>
<keyword evidence="2" id="KW-1185">Reference proteome</keyword>